<comment type="similarity">
    <text evidence="1">Belongs to the Gfa family.</text>
</comment>
<keyword evidence="2" id="KW-0479">Metal-binding</keyword>
<dbReference type="InterPro" id="IPR011057">
    <property type="entry name" value="Mss4-like_sf"/>
</dbReference>
<evidence type="ECO:0000256" key="2">
    <source>
        <dbReference type="ARBA" id="ARBA00022723"/>
    </source>
</evidence>
<dbReference type="Proteomes" id="UP001152049">
    <property type="component" value="Unassembled WGS sequence"/>
</dbReference>
<keyword evidence="7" id="KW-1185">Reference proteome</keyword>
<dbReference type="EMBL" id="JAOQAZ010000019">
    <property type="protein sequence ID" value="KAJ4256162.1"/>
    <property type="molecule type" value="Genomic_DNA"/>
</dbReference>
<feature type="domain" description="CENP-V/GFA" evidence="5">
    <location>
        <begin position="8"/>
        <end position="136"/>
    </location>
</feature>
<evidence type="ECO:0000259" key="5">
    <source>
        <dbReference type="PROSITE" id="PS51891"/>
    </source>
</evidence>
<dbReference type="AlphaFoldDB" id="A0A9W8VC28"/>
<accession>A0A9W8VC28</accession>
<keyword evidence="4" id="KW-0456">Lyase</keyword>
<sequence>MTDGTITLTAQCLCKAHTFSTQVPRSKLPLEGSICHCTSCRNVTGAMYESSTDWPGSADEILNSDLTPYEFSTNSILLFCGTCSTALFWDDHYQNRPQNILVFTGALNNVPVDDFIKFTDQIFVGDTIDGGISPWLQHVNKDGVKPRLWKGKSHTSEELSNDWFESTTVSNKESAKKDDIPFQCRCRGVDLMFRPGNVDFSSMDAESIPAYIDPESHKHLATLDPCNSCRGSVGVDMMDWTFALFGQIDFANRTEERHFPGNTHELKSAVQSSSRDPRYGTLALFRSSPDVQRYFCSRCSATVFYAVDDRPDVIDVAVGLLNAPEGARAEGILAWHLGAKMMTEEDLMGGWREGFARSVKEASEQWRIKKGLPKTWARLAFEVDQKKG</sequence>
<dbReference type="PANTHER" id="PTHR33337">
    <property type="entry name" value="GFA DOMAIN-CONTAINING PROTEIN"/>
    <property type="match status" value="1"/>
</dbReference>
<dbReference type="Gene3D" id="3.90.1590.10">
    <property type="entry name" value="glutathione-dependent formaldehyde- activating enzyme (gfa)"/>
    <property type="match status" value="2"/>
</dbReference>
<organism evidence="6 7">
    <name type="scientific">Fusarium torreyae</name>
    <dbReference type="NCBI Taxonomy" id="1237075"/>
    <lineage>
        <taxon>Eukaryota</taxon>
        <taxon>Fungi</taxon>
        <taxon>Dikarya</taxon>
        <taxon>Ascomycota</taxon>
        <taxon>Pezizomycotina</taxon>
        <taxon>Sordariomycetes</taxon>
        <taxon>Hypocreomycetidae</taxon>
        <taxon>Hypocreales</taxon>
        <taxon>Nectriaceae</taxon>
        <taxon>Fusarium</taxon>
    </lineage>
</organism>
<evidence type="ECO:0000313" key="6">
    <source>
        <dbReference type="EMBL" id="KAJ4256162.1"/>
    </source>
</evidence>
<dbReference type="GO" id="GO:0046872">
    <property type="term" value="F:metal ion binding"/>
    <property type="evidence" value="ECO:0007669"/>
    <property type="project" value="UniProtKB-KW"/>
</dbReference>
<name>A0A9W8VC28_9HYPO</name>
<evidence type="ECO:0000313" key="7">
    <source>
        <dbReference type="Proteomes" id="UP001152049"/>
    </source>
</evidence>
<dbReference type="PANTHER" id="PTHR33337:SF40">
    <property type="entry name" value="CENP-V_GFA DOMAIN-CONTAINING PROTEIN-RELATED"/>
    <property type="match status" value="1"/>
</dbReference>
<evidence type="ECO:0000256" key="4">
    <source>
        <dbReference type="ARBA" id="ARBA00023239"/>
    </source>
</evidence>
<dbReference type="Pfam" id="PF04828">
    <property type="entry name" value="GFA"/>
    <property type="match status" value="1"/>
</dbReference>
<dbReference type="PROSITE" id="PS51891">
    <property type="entry name" value="CENP_V_GFA"/>
    <property type="match status" value="1"/>
</dbReference>
<reference evidence="6" key="1">
    <citation type="submission" date="2022-09" db="EMBL/GenBank/DDBJ databases">
        <title>Fusarium specimens isolated from Avocado Roots.</title>
        <authorList>
            <person name="Stajich J."/>
            <person name="Roper C."/>
            <person name="Heimlech-Rivalta G."/>
        </authorList>
    </citation>
    <scope>NUCLEOTIDE SEQUENCE</scope>
    <source>
        <strain evidence="6">CF00136</strain>
    </source>
</reference>
<evidence type="ECO:0000256" key="1">
    <source>
        <dbReference type="ARBA" id="ARBA00005495"/>
    </source>
</evidence>
<comment type="caution">
    <text evidence="6">The sequence shown here is derived from an EMBL/GenBank/DDBJ whole genome shotgun (WGS) entry which is preliminary data.</text>
</comment>
<dbReference type="InterPro" id="IPR006913">
    <property type="entry name" value="CENP-V/GFA"/>
</dbReference>
<proteinExistence type="inferred from homology"/>
<keyword evidence="3" id="KW-0862">Zinc</keyword>
<gene>
    <name evidence="6" type="ORF">NW762_009239</name>
</gene>
<dbReference type="GO" id="GO:0016846">
    <property type="term" value="F:carbon-sulfur lyase activity"/>
    <property type="evidence" value="ECO:0007669"/>
    <property type="project" value="InterPro"/>
</dbReference>
<dbReference type="SUPFAM" id="SSF51316">
    <property type="entry name" value="Mss4-like"/>
    <property type="match status" value="2"/>
</dbReference>
<evidence type="ECO:0000256" key="3">
    <source>
        <dbReference type="ARBA" id="ARBA00022833"/>
    </source>
</evidence>
<protein>
    <recommendedName>
        <fullName evidence="5">CENP-V/GFA domain-containing protein</fullName>
    </recommendedName>
</protein>
<dbReference type="OrthoDB" id="5422068at2759"/>